<dbReference type="EMBL" id="AGNK02002761">
    <property type="status" value="NOT_ANNOTATED_CDS"/>
    <property type="molecule type" value="Genomic_DNA"/>
</dbReference>
<dbReference type="HOGENOM" id="CLU_3351966_0_0_1"/>
<name>K3XTI9_SETIT</name>
<sequence length="37" mass="3904">MSGGRKLSGVRGCLVAGHGLPRLRLGVCQTVACHNLW</sequence>
<evidence type="ECO:0000313" key="1">
    <source>
        <dbReference type="EnsemblPlants" id="KQL03387"/>
    </source>
</evidence>
<organism evidence="1 2">
    <name type="scientific">Setaria italica</name>
    <name type="common">Foxtail millet</name>
    <name type="synonym">Panicum italicum</name>
    <dbReference type="NCBI Taxonomy" id="4555"/>
    <lineage>
        <taxon>Eukaryota</taxon>
        <taxon>Viridiplantae</taxon>
        <taxon>Streptophyta</taxon>
        <taxon>Embryophyta</taxon>
        <taxon>Tracheophyta</taxon>
        <taxon>Spermatophyta</taxon>
        <taxon>Magnoliopsida</taxon>
        <taxon>Liliopsida</taxon>
        <taxon>Poales</taxon>
        <taxon>Poaceae</taxon>
        <taxon>PACMAD clade</taxon>
        <taxon>Panicoideae</taxon>
        <taxon>Panicodae</taxon>
        <taxon>Paniceae</taxon>
        <taxon>Cenchrinae</taxon>
        <taxon>Setaria</taxon>
    </lineage>
</organism>
<dbReference type="AlphaFoldDB" id="K3XTI9"/>
<reference evidence="2" key="1">
    <citation type="journal article" date="2012" name="Nat. Biotechnol.">
        <title>Reference genome sequence of the model plant Setaria.</title>
        <authorList>
            <person name="Bennetzen J.L."/>
            <person name="Schmutz J."/>
            <person name="Wang H."/>
            <person name="Percifield R."/>
            <person name="Hawkins J."/>
            <person name="Pontaroli A.C."/>
            <person name="Estep M."/>
            <person name="Feng L."/>
            <person name="Vaughn J.N."/>
            <person name="Grimwood J."/>
            <person name="Jenkins J."/>
            <person name="Barry K."/>
            <person name="Lindquist E."/>
            <person name="Hellsten U."/>
            <person name="Deshpande S."/>
            <person name="Wang X."/>
            <person name="Wu X."/>
            <person name="Mitros T."/>
            <person name="Triplett J."/>
            <person name="Yang X."/>
            <person name="Ye C.Y."/>
            <person name="Mauro-Herrera M."/>
            <person name="Wang L."/>
            <person name="Li P."/>
            <person name="Sharma M."/>
            <person name="Sharma R."/>
            <person name="Ronald P.C."/>
            <person name="Panaud O."/>
            <person name="Kellogg E.A."/>
            <person name="Brutnell T.P."/>
            <person name="Doust A.N."/>
            <person name="Tuskan G.A."/>
            <person name="Rokhsar D."/>
            <person name="Devos K.M."/>
        </authorList>
    </citation>
    <scope>NUCLEOTIDE SEQUENCE [LARGE SCALE GENOMIC DNA]</scope>
    <source>
        <strain evidence="2">cv. Yugu1</strain>
    </source>
</reference>
<protein>
    <submittedName>
        <fullName evidence="1">Uncharacterized protein</fullName>
    </submittedName>
</protein>
<reference evidence="1" key="2">
    <citation type="submission" date="2018-08" db="UniProtKB">
        <authorList>
            <consortium name="EnsemblPlants"/>
        </authorList>
    </citation>
    <scope>IDENTIFICATION</scope>
    <source>
        <strain evidence="1">Yugu1</strain>
    </source>
</reference>
<accession>K3XTI9</accession>
<dbReference type="Proteomes" id="UP000004995">
    <property type="component" value="Unassembled WGS sequence"/>
</dbReference>
<evidence type="ECO:0000313" key="2">
    <source>
        <dbReference type="Proteomes" id="UP000004995"/>
    </source>
</evidence>
<dbReference type="Gramene" id="KQL03387">
    <property type="protein sequence ID" value="KQL03387"/>
    <property type="gene ID" value="SETIT_005246mg"/>
</dbReference>
<keyword evidence="2" id="KW-1185">Reference proteome</keyword>
<proteinExistence type="predicted"/>
<dbReference type="InParanoid" id="K3XTI9"/>
<dbReference type="EnsemblPlants" id="KQL03387">
    <property type="protein sequence ID" value="KQL03387"/>
    <property type="gene ID" value="SETIT_005246mg"/>
</dbReference>